<evidence type="ECO:0000313" key="5">
    <source>
        <dbReference type="Proteomes" id="UP000256718"/>
    </source>
</evidence>
<gene>
    <name evidence="3" type="ORF">C4618_02960</name>
    <name evidence="2" type="ORF">WA45_02095</name>
</gene>
<reference evidence="2 4" key="1">
    <citation type="journal article" date="2015" name="PLoS ONE">
        <title>Genomic analysis reveals the molecular basis for capsule loss in the group B streptococcus population.</title>
        <authorList>
            <consortium name="DEVANI Consortium"/>
            <person name="Rosini R."/>
            <person name="Campisi E."/>
            <person name="De Chiara M."/>
            <person name="Tettelin H."/>
            <person name="Rinaudo D."/>
            <person name="Toniolo C."/>
            <person name="Metruccio M."/>
            <person name="Guidotti S."/>
            <person name="Sorensen U.B."/>
            <person name="Kilian M."/>
            <person name="Ramirez M."/>
            <person name="Janulczyk R."/>
            <person name="Donati C."/>
            <person name="Grandi G."/>
            <person name="Margarit I."/>
        </authorList>
    </citation>
    <scope>NUCLEOTIDE SEQUENCE [LARGE SCALE GENOMIC DNA]</scope>
    <source>
        <strain evidence="2 4">ES-PW-063</strain>
    </source>
</reference>
<comment type="caution">
    <text evidence="3">The sequence shown here is derived from an EMBL/GenBank/DDBJ whole genome shotgun (WGS) entry which is preliminary data.</text>
</comment>
<dbReference type="AlphaFoldDB" id="A0A5N0R671"/>
<evidence type="ECO:0000256" key="1">
    <source>
        <dbReference type="SAM" id="Coils"/>
    </source>
</evidence>
<evidence type="ECO:0000313" key="2">
    <source>
        <dbReference type="EMBL" id="KLJ30501.1"/>
    </source>
</evidence>
<sequence length="163" mass="18306">MEYNVTEALTRAGVDLATLAVKGTATMVTSKIQSIKDVKDAATLRATYDDLINELLAEREQAIRIAQSYKEEYEKINIDDEDIEYLSNTLEQGISLLYNFSGLNEEQERTMKQLVTLLNKDTLKTMQLIGFNYKQAIGGPLTEACATAIKNKFITQNSKGKRK</sequence>
<name>A0A5N0R671_STRAG</name>
<dbReference type="Proteomes" id="UP000035174">
    <property type="component" value="Unassembled WGS sequence"/>
</dbReference>
<proteinExistence type="predicted"/>
<dbReference type="EMBL" id="LCVB01000014">
    <property type="protein sequence ID" value="KLJ30501.1"/>
    <property type="molecule type" value="Genomic_DNA"/>
</dbReference>
<protein>
    <submittedName>
        <fullName evidence="3">Uncharacterized protein</fullName>
    </submittedName>
</protein>
<dbReference type="Proteomes" id="UP000256718">
    <property type="component" value="Unassembled WGS sequence"/>
</dbReference>
<organism evidence="3 5">
    <name type="scientific">Streptococcus agalactiae</name>
    <dbReference type="NCBI Taxonomy" id="1311"/>
    <lineage>
        <taxon>Bacteria</taxon>
        <taxon>Bacillati</taxon>
        <taxon>Bacillota</taxon>
        <taxon>Bacilli</taxon>
        <taxon>Lactobacillales</taxon>
        <taxon>Streptococcaceae</taxon>
        <taxon>Streptococcus</taxon>
    </lineage>
</organism>
<accession>A0A5N0R671</accession>
<reference evidence="3 5" key="2">
    <citation type="journal article" date="2018" name="Emerg. Microbes Infect.">
        <title>Phenotypic and molecular analysis of nontypeable Group B streptococci: identification of cps2a and hybrid cps2a/cps5 Group B streptococcal capsule gene clusters.</title>
        <authorList>
            <person name="Alhhazmi A."/>
            <person name="Tyrrell G.J."/>
        </authorList>
    </citation>
    <scope>NUCLEOTIDE SEQUENCE [LARGE SCALE GENOMIC DNA]</scope>
    <source>
        <strain evidence="3 5">PLGBS17</strain>
    </source>
</reference>
<evidence type="ECO:0000313" key="4">
    <source>
        <dbReference type="Proteomes" id="UP000035174"/>
    </source>
</evidence>
<feature type="coiled-coil region" evidence="1">
    <location>
        <begin position="41"/>
        <end position="79"/>
    </location>
</feature>
<evidence type="ECO:0000313" key="3">
    <source>
        <dbReference type="EMBL" id="RDY85404.1"/>
    </source>
</evidence>
<keyword evidence="1" id="KW-0175">Coiled coil</keyword>
<dbReference type="EMBL" id="QHGZ01000087">
    <property type="protein sequence ID" value="RDY85404.1"/>
    <property type="molecule type" value="Genomic_DNA"/>
</dbReference>
<dbReference type="RefSeq" id="WP_000456288.1">
    <property type="nucleotide sequence ID" value="NZ_AP018935.1"/>
</dbReference>